<reference evidence="2 3" key="1">
    <citation type="submission" date="2021-01" db="EMBL/GenBank/DDBJ databases">
        <title>Whole genome shotgun sequence of Asanoa siamensis NBRC 107932.</title>
        <authorList>
            <person name="Komaki H."/>
            <person name="Tamura T."/>
        </authorList>
    </citation>
    <scope>NUCLEOTIDE SEQUENCE [LARGE SCALE GENOMIC DNA]</scope>
    <source>
        <strain evidence="2 3">NBRC 107932</strain>
    </source>
</reference>
<feature type="domain" description="Aminoglycoside phosphotransferase" evidence="1">
    <location>
        <begin position="32"/>
        <end position="237"/>
    </location>
</feature>
<dbReference type="Proteomes" id="UP000604117">
    <property type="component" value="Unassembled WGS sequence"/>
</dbReference>
<name>A0ABQ4CYZ8_9ACTN</name>
<dbReference type="InterPro" id="IPR002575">
    <property type="entry name" value="Aminoglycoside_PTrfase"/>
</dbReference>
<gene>
    <name evidence="2" type="ORF">Asi02nite_60330</name>
</gene>
<dbReference type="SUPFAM" id="SSF56112">
    <property type="entry name" value="Protein kinase-like (PK-like)"/>
    <property type="match status" value="1"/>
</dbReference>
<evidence type="ECO:0000259" key="1">
    <source>
        <dbReference type="Pfam" id="PF01636"/>
    </source>
</evidence>
<dbReference type="Pfam" id="PF01636">
    <property type="entry name" value="APH"/>
    <property type="match status" value="1"/>
</dbReference>
<organism evidence="2 3">
    <name type="scientific">Asanoa siamensis</name>
    <dbReference type="NCBI Taxonomy" id="926357"/>
    <lineage>
        <taxon>Bacteria</taxon>
        <taxon>Bacillati</taxon>
        <taxon>Actinomycetota</taxon>
        <taxon>Actinomycetes</taxon>
        <taxon>Micromonosporales</taxon>
        <taxon>Micromonosporaceae</taxon>
        <taxon>Asanoa</taxon>
    </lineage>
</organism>
<dbReference type="Gene3D" id="3.90.1200.10">
    <property type="match status" value="1"/>
</dbReference>
<dbReference type="EMBL" id="BONE01000063">
    <property type="protein sequence ID" value="GIF76515.1"/>
    <property type="molecule type" value="Genomic_DNA"/>
</dbReference>
<proteinExistence type="predicted"/>
<comment type="caution">
    <text evidence="2">The sequence shown here is derived from an EMBL/GenBank/DDBJ whole genome shotgun (WGS) entry which is preliminary data.</text>
</comment>
<evidence type="ECO:0000313" key="3">
    <source>
        <dbReference type="Proteomes" id="UP000604117"/>
    </source>
</evidence>
<protein>
    <recommendedName>
        <fullName evidence="1">Aminoglycoside phosphotransferase domain-containing protein</fullName>
    </recommendedName>
</protein>
<sequence length="306" mass="32591">MIGMMSTEVTAMVTMRYGLGPAAKPPVYAARGELGRIWRLDTDRGTWAVKEALVPVAEAAADDDVAFQVAAAAAGIPLPLPVRTTNGCVTVRGPEAVFRVYEWVDLGPTGADPADLGALLARLHRVGHPARGPVVEWFAAPLGRERWQALAASARAAGASWSAPLEAHLGALFDADALIRPPDRATTCHRDVNTENVRRTAAGALVVLDWENSGPAQPEWELAALLWDLGDGAKAAAAAYGGPPPERDDFAMALAVQGHLLDFYGRRALDPAATEEDRTRATARMEAMLARPLTADAIVRLLDEVR</sequence>
<keyword evidence="3" id="KW-1185">Reference proteome</keyword>
<evidence type="ECO:0000313" key="2">
    <source>
        <dbReference type="EMBL" id="GIF76515.1"/>
    </source>
</evidence>
<accession>A0ABQ4CYZ8</accession>
<dbReference type="InterPro" id="IPR011009">
    <property type="entry name" value="Kinase-like_dom_sf"/>
</dbReference>